<proteinExistence type="inferred from homology"/>
<evidence type="ECO:0000256" key="2">
    <source>
        <dbReference type="ARBA" id="ARBA00022603"/>
    </source>
</evidence>
<sequence length="266" mass="28975">MATSRPHPRAHPFHTARAHSFNNAAAQYAANRPSYPPALFDTIEALSPHPLHGSRTVDVGAGTGISTTLLHSRGAHVLAVEPGAGMAAQFRRTHPHLPLVRGDGNALPIATASTDFLTYAQSWHWTDPSRSVPEALRVLRPGGVLALWWNTDAVDIPWIADATTRIHRFLGVDPDTPIEKSVSGAPAALADAAGHLDFTRRPIRWSRAVSLDTHLANIASHSAFLVLGEDATAEFFTEERAHLRRLFPTETIEETYDVDLLLAIRP</sequence>
<evidence type="ECO:0000256" key="1">
    <source>
        <dbReference type="ARBA" id="ARBA00008361"/>
    </source>
</evidence>
<protein>
    <submittedName>
        <fullName evidence="5">Class I SAM-dependent methyltransferase</fullName>
    </submittedName>
</protein>
<dbReference type="InterPro" id="IPR051052">
    <property type="entry name" value="Diverse_substrate_MTase"/>
</dbReference>
<evidence type="ECO:0000259" key="4">
    <source>
        <dbReference type="Pfam" id="PF08241"/>
    </source>
</evidence>
<keyword evidence="6" id="KW-1185">Reference proteome</keyword>
<dbReference type="PANTHER" id="PTHR44942:SF4">
    <property type="entry name" value="METHYLTRANSFERASE TYPE 11 DOMAIN-CONTAINING PROTEIN"/>
    <property type="match status" value="1"/>
</dbReference>
<evidence type="ECO:0000313" key="6">
    <source>
        <dbReference type="Proteomes" id="UP000827138"/>
    </source>
</evidence>
<dbReference type="InterPro" id="IPR029063">
    <property type="entry name" value="SAM-dependent_MTases_sf"/>
</dbReference>
<dbReference type="SUPFAM" id="SSF53335">
    <property type="entry name" value="S-adenosyl-L-methionine-dependent methyltransferases"/>
    <property type="match status" value="1"/>
</dbReference>
<dbReference type="CDD" id="cd02440">
    <property type="entry name" value="AdoMet_MTases"/>
    <property type="match status" value="1"/>
</dbReference>
<dbReference type="Pfam" id="PF08241">
    <property type="entry name" value="Methyltransf_11"/>
    <property type="match status" value="1"/>
</dbReference>
<dbReference type="Gene3D" id="3.40.50.150">
    <property type="entry name" value="Vaccinia Virus protein VP39"/>
    <property type="match status" value="1"/>
</dbReference>
<dbReference type="InterPro" id="IPR013216">
    <property type="entry name" value="Methyltransf_11"/>
</dbReference>
<evidence type="ECO:0000313" key="5">
    <source>
        <dbReference type="EMBL" id="QYX78272.1"/>
    </source>
</evidence>
<dbReference type="GO" id="GO:0008168">
    <property type="term" value="F:methyltransferase activity"/>
    <property type="evidence" value="ECO:0007669"/>
    <property type="project" value="UniProtKB-KW"/>
</dbReference>
<dbReference type="Proteomes" id="UP000827138">
    <property type="component" value="Chromosome"/>
</dbReference>
<keyword evidence="3" id="KW-0808">Transferase</keyword>
<keyword evidence="2 5" id="KW-0489">Methyltransferase</keyword>
<gene>
    <name evidence="5" type="ORF">K1J60_18505</name>
</gene>
<name>A0ABX8XSA6_9ACTN</name>
<accession>A0ABX8XSA6</accession>
<evidence type="ECO:0000256" key="3">
    <source>
        <dbReference type="ARBA" id="ARBA00022679"/>
    </source>
</evidence>
<organism evidence="5 6">
    <name type="scientific">Streptomyces akebiae</name>
    <dbReference type="NCBI Taxonomy" id="2865673"/>
    <lineage>
        <taxon>Bacteria</taxon>
        <taxon>Bacillati</taxon>
        <taxon>Actinomycetota</taxon>
        <taxon>Actinomycetes</taxon>
        <taxon>Kitasatosporales</taxon>
        <taxon>Streptomycetaceae</taxon>
        <taxon>Streptomyces</taxon>
    </lineage>
</organism>
<reference evidence="5 6" key="1">
    <citation type="submission" date="2021-08" db="EMBL/GenBank/DDBJ databases">
        <authorList>
            <person name="Ping M."/>
        </authorList>
    </citation>
    <scope>NUCLEOTIDE SEQUENCE [LARGE SCALE GENOMIC DNA]</scope>
    <source>
        <strain evidence="5 6">MG28</strain>
    </source>
</reference>
<dbReference type="PANTHER" id="PTHR44942">
    <property type="entry name" value="METHYLTRANSF_11 DOMAIN-CONTAINING PROTEIN"/>
    <property type="match status" value="1"/>
</dbReference>
<dbReference type="GO" id="GO:0032259">
    <property type="term" value="P:methylation"/>
    <property type="evidence" value="ECO:0007669"/>
    <property type="project" value="UniProtKB-KW"/>
</dbReference>
<feature type="domain" description="Methyltransferase type 11" evidence="4">
    <location>
        <begin position="57"/>
        <end position="146"/>
    </location>
</feature>
<dbReference type="EMBL" id="CP080647">
    <property type="protein sequence ID" value="QYX78272.1"/>
    <property type="molecule type" value="Genomic_DNA"/>
</dbReference>
<dbReference type="RefSeq" id="WP_220647167.1">
    <property type="nucleotide sequence ID" value="NZ_CP080647.1"/>
</dbReference>
<comment type="similarity">
    <text evidence="1">Belongs to the methyltransferase superfamily.</text>
</comment>